<feature type="transmembrane region" description="Helical" evidence="7">
    <location>
        <begin position="68"/>
        <end position="92"/>
    </location>
</feature>
<keyword evidence="5 7" id="KW-1133">Transmembrane helix</keyword>
<evidence type="ECO:0000256" key="2">
    <source>
        <dbReference type="ARBA" id="ARBA00022448"/>
    </source>
</evidence>
<keyword evidence="3" id="KW-1003">Cell membrane</keyword>
<dbReference type="PROSITE" id="PS50928">
    <property type="entry name" value="ABC_TM1"/>
    <property type="match status" value="1"/>
</dbReference>
<evidence type="ECO:0000313" key="10">
    <source>
        <dbReference type="Proteomes" id="UP001499930"/>
    </source>
</evidence>
<keyword evidence="2 7" id="KW-0813">Transport</keyword>
<sequence>MRRRLTYLPLTLFALVFCLPIVFMLMSSLKPDEQIFGDLETARAFLPVGDISLDNYAKVFDTVPAGRFMLNSVIVTAGIVLLGFLVNSLAGFALARLRWRFGPLVLTLVIATLVLPFETIAVPLLFWVSKLPWLTSNGFEVGWLDTYRVQIVPFIANGFSIFLFRQHFTSIPTELDEAARIDGCNWWTIYRRVAVPLSGPVFATVGLLTALPAWNSYLWPLMTVQDEKKRTVLIGVQYFFQLDIAWGQIMAYSSMITIPVLILFFAFQRAFMTSIASTGLKG</sequence>
<evidence type="ECO:0000259" key="8">
    <source>
        <dbReference type="PROSITE" id="PS50928"/>
    </source>
</evidence>
<keyword evidence="10" id="KW-1185">Reference proteome</keyword>
<dbReference type="InterPro" id="IPR035906">
    <property type="entry name" value="MetI-like_sf"/>
</dbReference>
<evidence type="ECO:0000256" key="5">
    <source>
        <dbReference type="ARBA" id="ARBA00022989"/>
    </source>
</evidence>
<evidence type="ECO:0000313" key="9">
    <source>
        <dbReference type="EMBL" id="GAA3005889.1"/>
    </source>
</evidence>
<dbReference type="EMBL" id="BAAAWD010000007">
    <property type="protein sequence ID" value="GAA3005889.1"/>
    <property type="molecule type" value="Genomic_DNA"/>
</dbReference>
<evidence type="ECO:0000256" key="6">
    <source>
        <dbReference type="ARBA" id="ARBA00023136"/>
    </source>
</evidence>
<dbReference type="RefSeq" id="WP_344894380.1">
    <property type="nucleotide sequence ID" value="NZ_BAAAWD010000007.1"/>
</dbReference>
<name>A0ABP6KEB8_9ACTN</name>
<organism evidence="9 10">
    <name type="scientific">Streptosporangium longisporum</name>
    <dbReference type="NCBI Taxonomy" id="46187"/>
    <lineage>
        <taxon>Bacteria</taxon>
        <taxon>Bacillati</taxon>
        <taxon>Actinomycetota</taxon>
        <taxon>Actinomycetes</taxon>
        <taxon>Streptosporangiales</taxon>
        <taxon>Streptosporangiaceae</taxon>
        <taxon>Streptosporangium</taxon>
    </lineage>
</organism>
<gene>
    <name evidence="9" type="ORF">GCM10017559_29580</name>
</gene>
<dbReference type="PANTHER" id="PTHR43744:SF12">
    <property type="entry name" value="ABC TRANSPORTER PERMEASE PROTEIN MG189-RELATED"/>
    <property type="match status" value="1"/>
</dbReference>
<dbReference type="Proteomes" id="UP001499930">
    <property type="component" value="Unassembled WGS sequence"/>
</dbReference>
<dbReference type="InterPro" id="IPR000515">
    <property type="entry name" value="MetI-like"/>
</dbReference>
<feature type="domain" description="ABC transmembrane type-1" evidence="8">
    <location>
        <begin position="69"/>
        <end position="267"/>
    </location>
</feature>
<evidence type="ECO:0000256" key="1">
    <source>
        <dbReference type="ARBA" id="ARBA00004651"/>
    </source>
</evidence>
<dbReference type="Gene3D" id="1.10.3720.10">
    <property type="entry name" value="MetI-like"/>
    <property type="match status" value="1"/>
</dbReference>
<feature type="transmembrane region" description="Helical" evidence="7">
    <location>
        <begin position="7"/>
        <end position="26"/>
    </location>
</feature>
<comment type="similarity">
    <text evidence="7">Belongs to the binding-protein-dependent transport system permease family.</text>
</comment>
<feature type="transmembrane region" description="Helical" evidence="7">
    <location>
        <begin position="104"/>
        <end position="127"/>
    </location>
</feature>
<comment type="subcellular location">
    <subcellularLocation>
        <location evidence="1 7">Cell membrane</location>
        <topology evidence="1 7">Multi-pass membrane protein</topology>
    </subcellularLocation>
</comment>
<proteinExistence type="inferred from homology"/>
<accession>A0ABP6KEB8</accession>
<reference evidence="10" key="1">
    <citation type="journal article" date="2019" name="Int. J. Syst. Evol. Microbiol.">
        <title>The Global Catalogue of Microorganisms (GCM) 10K type strain sequencing project: providing services to taxonomists for standard genome sequencing and annotation.</title>
        <authorList>
            <consortium name="The Broad Institute Genomics Platform"/>
            <consortium name="The Broad Institute Genome Sequencing Center for Infectious Disease"/>
            <person name="Wu L."/>
            <person name="Ma J."/>
        </authorList>
    </citation>
    <scope>NUCLEOTIDE SEQUENCE [LARGE SCALE GENOMIC DNA]</scope>
    <source>
        <strain evidence="10">JCM 3106</strain>
    </source>
</reference>
<comment type="caution">
    <text evidence="9">The sequence shown here is derived from an EMBL/GenBank/DDBJ whole genome shotgun (WGS) entry which is preliminary data.</text>
</comment>
<keyword evidence="6 7" id="KW-0472">Membrane</keyword>
<protein>
    <submittedName>
        <fullName evidence="9">Carbohydrate ABC transporter permease</fullName>
    </submittedName>
</protein>
<feature type="transmembrane region" description="Helical" evidence="7">
    <location>
        <begin position="193"/>
        <end position="214"/>
    </location>
</feature>
<feature type="transmembrane region" description="Helical" evidence="7">
    <location>
        <begin position="249"/>
        <end position="267"/>
    </location>
</feature>
<evidence type="ECO:0000256" key="3">
    <source>
        <dbReference type="ARBA" id="ARBA00022475"/>
    </source>
</evidence>
<dbReference type="PANTHER" id="PTHR43744">
    <property type="entry name" value="ABC TRANSPORTER PERMEASE PROTEIN MG189-RELATED-RELATED"/>
    <property type="match status" value="1"/>
</dbReference>
<feature type="transmembrane region" description="Helical" evidence="7">
    <location>
        <begin position="147"/>
        <end position="164"/>
    </location>
</feature>
<keyword evidence="4 7" id="KW-0812">Transmembrane</keyword>
<dbReference type="Pfam" id="PF00528">
    <property type="entry name" value="BPD_transp_1"/>
    <property type="match status" value="1"/>
</dbReference>
<dbReference type="SUPFAM" id="SSF161098">
    <property type="entry name" value="MetI-like"/>
    <property type="match status" value="1"/>
</dbReference>
<evidence type="ECO:0000256" key="7">
    <source>
        <dbReference type="RuleBase" id="RU363032"/>
    </source>
</evidence>
<dbReference type="CDD" id="cd06261">
    <property type="entry name" value="TM_PBP2"/>
    <property type="match status" value="1"/>
</dbReference>
<evidence type="ECO:0000256" key="4">
    <source>
        <dbReference type="ARBA" id="ARBA00022692"/>
    </source>
</evidence>